<evidence type="ECO:0000313" key="2">
    <source>
        <dbReference type="Proteomes" id="UP000429730"/>
    </source>
</evidence>
<name>A0AAP6VAL6_ENTFL</name>
<dbReference type="Proteomes" id="UP000429730">
    <property type="component" value="Unassembled WGS sequence"/>
</dbReference>
<evidence type="ECO:0000313" key="1">
    <source>
        <dbReference type="EMBL" id="MXS54439.1"/>
    </source>
</evidence>
<protein>
    <submittedName>
        <fullName evidence="1">Uncharacterized protein</fullName>
    </submittedName>
</protein>
<dbReference type="AlphaFoldDB" id="A0AAP6VAL6"/>
<gene>
    <name evidence="1" type="ORF">GTI81_17435</name>
</gene>
<feature type="non-terminal residue" evidence="1">
    <location>
        <position position="1"/>
    </location>
</feature>
<organism evidence="1 2">
    <name type="scientific">Enterococcus faecalis</name>
    <name type="common">Streptococcus faecalis</name>
    <dbReference type="NCBI Taxonomy" id="1351"/>
    <lineage>
        <taxon>Bacteria</taxon>
        <taxon>Bacillati</taxon>
        <taxon>Bacillota</taxon>
        <taxon>Bacilli</taxon>
        <taxon>Lactobacillales</taxon>
        <taxon>Enterococcaceae</taxon>
        <taxon>Enterococcus</taxon>
    </lineage>
</organism>
<proteinExistence type="predicted"/>
<dbReference type="RefSeq" id="WP_160808560.1">
    <property type="nucleotide sequence ID" value="NZ_WVTJ01000209.1"/>
</dbReference>
<comment type="caution">
    <text evidence="1">The sequence shown here is derived from an EMBL/GenBank/DDBJ whole genome shotgun (WGS) entry which is preliminary data.</text>
</comment>
<reference evidence="1 2" key="1">
    <citation type="submission" date="2019-04" db="EMBL/GenBank/DDBJ databases">
        <title>Step-wise assembly of the neonatal virome modulated by breast feeding.</title>
        <authorList>
            <person name="Liang G."/>
            <person name="Bushman F."/>
        </authorList>
    </citation>
    <scope>NUCLEOTIDE SEQUENCE [LARGE SCALE GENOMIC DNA]</scope>
    <source>
        <strain evidence="1 2">E3754</strain>
    </source>
</reference>
<dbReference type="EMBL" id="WVTJ01000209">
    <property type="protein sequence ID" value="MXS54439.1"/>
    <property type="molecule type" value="Genomic_DNA"/>
</dbReference>
<accession>A0AAP6VAL6</accession>
<sequence>FVNIFYKYSYQIYAFQDTRKRKEQYVTSWQPRYFAYPKRTSVLFDFVQLSLLITKGRHQSVSLVEEAMTEI</sequence>